<dbReference type="STRING" id="161398.PP2015_2589"/>
<evidence type="ECO:0000256" key="3">
    <source>
        <dbReference type="ARBA" id="ARBA00023015"/>
    </source>
</evidence>
<dbReference type="Gene3D" id="1.10.10.10">
    <property type="entry name" value="Winged helix-like DNA-binding domain superfamily/Winged helix DNA-binding domain"/>
    <property type="match status" value="1"/>
</dbReference>
<feature type="domain" description="Response regulatory" evidence="8">
    <location>
        <begin position="8"/>
        <end position="122"/>
    </location>
</feature>
<dbReference type="InterPro" id="IPR039420">
    <property type="entry name" value="WalR-like"/>
</dbReference>
<evidence type="ECO:0000313" key="11">
    <source>
        <dbReference type="Proteomes" id="UP000061457"/>
    </source>
</evidence>
<organism evidence="10 11">
    <name type="scientific">Pseudoalteromonas phenolica</name>
    <dbReference type="NCBI Taxonomy" id="161398"/>
    <lineage>
        <taxon>Bacteria</taxon>
        <taxon>Pseudomonadati</taxon>
        <taxon>Pseudomonadota</taxon>
        <taxon>Gammaproteobacteria</taxon>
        <taxon>Alteromonadales</taxon>
        <taxon>Pseudoalteromonadaceae</taxon>
        <taxon>Pseudoalteromonas</taxon>
    </lineage>
</organism>
<evidence type="ECO:0000256" key="5">
    <source>
        <dbReference type="ARBA" id="ARBA00023163"/>
    </source>
</evidence>
<name>A0A0S2K459_9GAMM</name>
<dbReference type="FunFam" id="3.40.50.2300:FF:000001">
    <property type="entry name" value="DNA-binding response regulator PhoB"/>
    <property type="match status" value="1"/>
</dbReference>
<evidence type="ECO:0000313" key="10">
    <source>
        <dbReference type="EMBL" id="ALO43078.1"/>
    </source>
</evidence>
<dbReference type="CDD" id="cd00383">
    <property type="entry name" value="trans_reg_C"/>
    <property type="match status" value="1"/>
</dbReference>
<dbReference type="GO" id="GO:0000976">
    <property type="term" value="F:transcription cis-regulatory region binding"/>
    <property type="evidence" value="ECO:0007669"/>
    <property type="project" value="TreeGrafter"/>
</dbReference>
<dbReference type="AlphaFoldDB" id="A0A0S2K459"/>
<dbReference type="PROSITE" id="PS50110">
    <property type="entry name" value="RESPONSE_REGULATORY"/>
    <property type="match status" value="1"/>
</dbReference>
<reference evidence="10 11" key="1">
    <citation type="submission" date="2015-11" db="EMBL/GenBank/DDBJ databases">
        <authorList>
            <person name="Zhang Y."/>
            <person name="Guo Z."/>
        </authorList>
    </citation>
    <scope>NUCLEOTIDE SEQUENCE [LARGE SCALE GENOMIC DNA]</scope>
    <source>
        <strain evidence="10 11">KCTC 12086</strain>
    </source>
</reference>
<dbReference type="PATRIC" id="fig|161398.10.peg.2645"/>
<dbReference type="InterPro" id="IPR011006">
    <property type="entry name" value="CheY-like_superfamily"/>
</dbReference>
<accession>A0A0S2K459</accession>
<feature type="DNA-binding region" description="OmpR/PhoB-type" evidence="7">
    <location>
        <begin position="131"/>
        <end position="228"/>
    </location>
</feature>
<dbReference type="Pfam" id="PF00072">
    <property type="entry name" value="Response_reg"/>
    <property type="match status" value="1"/>
</dbReference>
<keyword evidence="2" id="KW-0902">Two-component regulatory system</keyword>
<dbReference type="GO" id="GO:0032993">
    <property type="term" value="C:protein-DNA complex"/>
    <property type="evidence" value="ECO:0007669"/>
    <property type="project" value="TreeGrafter"/>
</dbReference>
<evidence type="ECO:0000256" key="2">
    <source>
        <dbReference type="ARBA" id="ARBA00023012"/>
    </source>
</evidence>
<keyword evidence="3" id="KW-0805">Transcription regulation</keyword>
<dbReference type="InterPro" id="IPR001789">
    <property type="entry name" value="Sig_transdc_resp-reg_receiver"/>
</dbReference>
<dbReference type="PROSITE" id="PS51755">
    <property type="entry name" value="OMPR_PHOB"/>
    <property type="match status" value="1"/>
</dbReference>
<dbReference type="InterPro" id="IPR036388">
    <property type="entry name" value="WH-like_DNA-bd_sf"/>
</dbReference>
<dbReference type="PANTHER" id="PTHR48111:SF22">
    <property type="entry name" value="REGULATOR OF RPOS"/>
    <property type="match status" value="1"/>
</dbReference>
<dbReference type="SUPFAM" id="SSF46894">
    <property type="entry name" value="C-terminal effector domain of the bipartite response regulators"/>
    <property type="match status" value="1"/>
</dbReference>
<dbReference type="Pfam" id="PF00486">
    <property type="entry name" value="Trans_reg_C"/>
    <property type="match status" value="1"/>
</dbReference>
<proteinExistence type="predicted"/>
<dbReference type="InterPro" id="IPR001867">
    <property type="entry name" value="OmpR/PhoB-type_DNA-bd"/>
</dbReference>
<feature type="domain" description="OmpR/PhoB-type" evidence="9">
    <location>
        <begin position="131"/>
        <end position="228"/>
    </location>
</feature>
<evidence type="ECO:0000256" key="7">
    <source>
        <dbReference type="PROSITE-ProRule" id="PRU01091"/>
    </source>
</evidence>
<dbReference type="SUPFAM" id="SSF52172">
    <property type="entry name" value="CheY-like"/>
    <property type="match status" value="1"/>
</dbReference>
<dbReference type="Gene3D" id="6.10.250.690">
    <property type="match status" value="1"/>
</dbReference>
<dbReference type="GO" id="GO:0005829">
    <property type="term" value="C:cytosol"/>
    <property type="evidence" value="ECO:0007669"/>
    <property type="project" value="TreeGrafter"/>
</dbReference>
<evidence type="ECO:0000256" key="1">
    <source>
        <dbReference type="ARBA" id="ARBA00022553"/>
    </source>
</evidence>
<dbReference type="GO" id="GO:0000156">
    <property type="term" value="F:phosphorelay response regulator activity"/>
    <property type="evidence" value="ECO:0007669"/>
    <property type="project" value="TreeGrafter"/>
</dbReference>
<dbReference type="InterPro" id="IPR016032">
    <property type="entry name" value="Sig_transdc_resp-reg_C-effctor"/>
</dbReference>
<protein>
    <submittedName>
        <fullName evidence="10">DNA-binding response regulator</fullName>
    </submittedName>
</protein>
<evidence type="ECO:0000259" key="9">
    <source>
        <dbReference type="PROSITE" id="PS51755"/>
    </source>
</evidence>
<dbReference type="SMART" id="SM00862">
    <property type="entry name" value="Trans_reg_C"/>
    <property type="match status" value="1"/>
</dbReference>
<sequence>MHTEKSLSILLVEDSQQVAETIFDYFEEEQYELDYAANGIMGLQLACANRYDCIILDIMLPGLDGIEICKRLRAHGNNTPIIMLTARDTQQDMLGGLNCGADDYIIKPFDLMLLEARIKAVIRRTQGIGFKTQLIVGSLMIDLNTREVSRAGQSIKLNPSGYKILLALAKQSPNPVTREAIEHALWPDDVPDQDLLRRHIYQLRKALDKPFEQDMLITMPKFGYKLIADENS</sequence>
<keyword evidence="4 7" id="KW-0238">DNA-binding</keyword>
<gene>
    <name evidence="10" type="ORF">PP2015_2589</name>
</gene>
<dbReference type="KEGG" id="pphe:PP2015_2589"/>
<evidence type="ECO:0000256" key="6">
    <source>
        <dbReference type="PROSITE-ProRule" id="PRU00169"/>
    </source>
</evidence>
<keyword evidence="5" id="KW-0804">Transcription</keyword>
<dbReference type="EMBL" id="CP013187">
    <property type="protein sequence ID" value="ALO43078.1"/>
    <property type="molecule type" value="Genomic_DNA"/>
</dbReference>
<keyword evidence="11" id="KW-1185">Reference proteome</keyword>
<dbReference type="GO" id="GO:0006355">
    <property type="term" value="P:regulation of DNA-templated transcription"/>
    <property type="evidence" value="ECO:0007669"/>
    <property type="project" value="InterPro"/>
</dbReference>
<evidence type="ECO:0000259" key="8">
    <source>
        <dbReference type="PROSITE" id="PS50110"/>
    </source>
</evidence>
<dbReference type="Proteomes" id="UP000061457">
    <property type="component" value="Chromosome I"/>
</dbReference>
<dbReference type="Gene3D" id="3.40.50.2300">
    <property type="match status" value="1"/>
</dbReference>
<evidence type="ECO:0000256" key="4">
    <source>
        <dbReference type="ARBA" id="ARBA00023125"/>
    </source>
</evidence>
<feature type="modified residue" description="4-aspartylphosphate" evidence="6">
    <location>
        <position position="57"/>
    </location>
</feature>
<keyword evidence="1 6" id="KW-0597">Phosphoprotein</keyword>
<dbReference type="SMART" id="SM00448">
    <property type="entry name" value="REC"/>
    <property type="match status" value="1"/>
</dbReference>
<dbReference type="CDD" id="cd19935">
    <property type="entry name" value="REC_OmpR_CusR-like"/>
    <property type="match status" value="1"/>
</dbReference>
<dbReference type="PANTHER" id="PTHR48111">
    <property type="entry name" value="REGULATOR OF RPOS"/>
    <property type="match status" value="1"/>
</dbReference>